<dbReference type="InterPro" id="IPR011013">
    <property type="entry name" value="Gal_mutarotase_sf_dom"/>
</dbReference>
<sequence>MASIELRANDLAAGISPLGAELVSLSHRRLGEFIWQAQSDAWRRSAPVLFPVVSHYPRGLVMLGDTPMDLPPHGFAPSSTFEVLEVTGHSCRLRLASSPDTLATFPYAFELSVDFALDARGLTQEMRVRNPDANAELPYMLGAHPGFNWPLPGAGRREAHRLQFDAVEAGATQPLGGAPVPRYSFDGRVAVPSDIDFSTAYGLPDVVSRSVRFGTEATHMTLDFDGFAQFALWSRGVAPFLCLEPWSDMPIAITEPRQFATLPGVSRLPPGAGRSYRLRFTPGGAQVREGQR</sequence>
<dbReference type="InterPro" id="IPR008183">
    <property type="entry name" value="Aldose_1/G6P_1-epimerase"/>
</dbReference>
<dbReference type="GO" id="GO:0005975">
    <property type="term" value="P:carbohydrate metabolic process"/>
    <property type="evidence" value="ECO:0007669"/>
    <property type="project" value="InterPro"/>
</dbReference>
<accession>A0A1E5XQ49</accession>
<gene>
    <name evidence="1" type="ORF">VW23_019885</name>
</gene>
<protein>
    <recommendedName>
        <fullName evidence="3">Aldose epimerase</fullName>
    </recommendedName>
</protein>
<organism evidence="1 2">
    <name type="scientific">Devosia insulae DS-56</name>
    <dbReference type="NCBI Taxonomy" id="1116389"/>
    <lineage>
        <taxon>Bacteria</taxon>
        <taxon>Pseudomonadati</taxon>
        <taxon>Pseudomonadota</taxon>
        <taxon>Alphaproteobacteria</taxon>
        <taxon>Hyphomicrobiales</taxon>
        <taxon>Devosiaceae</taxon>
        <taxon>Devosia</taxon>
    </lineage>
</organism>
<evidence type="ECO:0000313" key="2">
    <source>
        <dbReference type="Proteomes" id="UP000095463"/>
    </source>
</evidence>
<evidence type="ECO:0000313" key="1">
    <source>
        <dbReference type="EMBL" id="OEO30727.1"/>
    </source>
</evidence>
<reference evidence="1 2" key="1">
    <citation type="journal article" date="2015" name="Genome Announc.">
        <title>Genome Assemblies of Three Soil-Associated Devosia species: D. insulae, D. limi, and D. soli.</title>
        <authorList>
            <person name="Hassan Y.I."/>
            <person name="Lepp D."/>
            <person name="Zhou T."/>
        </authorList>
    </citation>
    <scope>NUCLEOTIDE SEQUENCE [LARGE SCALE GENOMIC DNA]</scope>
    <source>
        <strain evidence="1 2">DS-56</strain>
    </source>
</reference>
<evidence type="ECO:0008006" key="3">
    <source>
        <dbReference type="Google" id="ProtNLM"/>
    </source>
</evidence>
<dbReference type="GO" id="GO:0016853">
    <property type="term" value="F:isomerase activity"/>
    <property type="evidence" value="ECO:0007669"/>
    <property type="project" value="InterPro"/>
</dbReference>
<dbReference type="GO" id="GO:0030246">
    <property type="term" value="F:carbohydrate binding"/>
    <property type="evidence" value="ECO:0007669"/>
    <property type="project" value="InterPro"/>
</dbReference>
<dbReference type="Pfam" id="PF01263">
    <property type="entry name" value="Aldose_epim"/>
    <property type="match status" value="1"/>
</dbReference>
<dbReference type="AlphaFoldDB" id="A0A1E5XQ49"/>
<dbReference type="EMBL" id="LAJE02000189">
    <property type="protein sequence ID" value="OEO30727.1"/>
    <property type="molecule type" value="Genomic_DNA"/>
</dbReference>
<comment type="caution">
    <text evidence="1">The sequence shown here is derived from an EMBL/GenBank/DDBJ whole genome shotgun (WGS) entry which is preliminary data.</text>
</comment>
<dbReference type="SUPFAM" id="SSF74650">
    <property type="entry name" value="Galactose mutarotase-like"/>
    <property type="match status" value="1"/>
</dbReference>
<name>A0A1E5XQ49_9HYPH</name>
<dbReference type="InterPro" id="IPR014718">
    <property type="entry name" value="GH-type_carb-bd"/>
</dbReference>
<dbReference type="RefSeq" id="WP_069910074.1">
    <property type="nucleotide sequence ID" value="NZ_LAJE02000189.1"/>
</dbReference>
<dbReference type="Proteomes" id="UP000095463">
    <property type="component" value="Unassembled WGS sequence"/>
</dbReference>
<dbReference type="Gene3D" id="2.70.98.10">
    <property type="match status" value="1"/>
</dbReference>
<proteinExistence type="predicted"/>
<keyword evidence="2" id="KW-1185">Reference proteome</keyword>